<name>D8JVB1_HYPDA</name>
<feature type="chain" id="PRO_5003116430" description="DUF3168 domain-containing protein" evidence="1">
    <location>
        <begin position="25"/>
        <end position="131"/>
    </location>
</feature>
<evidence type="ECO:0008006" key="4">
    <source>
        <dbReference type="Google" id="ProtNLM"/>
    </source>
</evidence>
<dbReference type="Gene3D" id="3.30.2000.30">
    <property type="match status" value="1"/>
</dbReference>
<dbReference type="RefSeq" id="WP_013216924.1">
    <property type="nucleotide sequence ID" value="NC_014313.1"/>
</dbReference>
<evidence type="ECO:0000313" key="2">
    <source>
        <dbReference type="EMBL" id="ADJ24765.1"/>
    </source>
</evidence>
<proteinExistence type="predicted"/>
<keyword evidence="3" id="KW-1185">Reference proteome</keyword>
<dbReference type="InterPro" id="IPR053745">
    <property type="entry name" value="Viral_Tail_Comp_sf"/>
</dbReference>
<evidence type="ECO:0000256" key="1">
    <source>
        <dbReference type="SAM" id="SignalP"/>
    </source>
</evidence>
<dbReference type="AlphaFoldDB" id="D8JVB1"/>
<dbReference type="InterPro" id="IPR021508">
    <property type="entry name" value="Gp17-like"/>
</dbReference>
<accession>D8JVB1</accession>
<protein>
    <recommendedName>
        <fullName evidence="4">DUF3168 domain-containing protein</fullName>
    </recommendedName>
</protein>
<sequence length="131" mass="14273" precursor="true">MQKAFDALLLPVLAALVPPSKATAGVPLYDHVPDAAVYPYVQFARAIKTPVDNLSELIDDIQLSLGVYSTFRGQEEVLFILGAIEAAMHRAVLDLDLGYPLLCVLERSDTARDQDGVTYTGTANFRITVVH</sequence>
<dbReference type="KEGG" id="hdn:Hden_2970"/>
<dbReference type="Pfam" id="PF11367">
    <property type="entry name" value="Tail_completion_gp17"/>
    <property type="match status" value="1"/>
</dbReference>
<gene>
    <name evidence="2" type="ordered locus">Hden_2970</name>
</gene>
<evidence type="ECO:0000313" key="3">
    <source>
        <dbReference type="Proteomes" id="UP000002033"/>
    </source>
</evidence>
<dbReference type="STRING" id="582899.Hden_2970"/>
<feature type="signal peptide" evidence="1">
    <location>
        <begin position="1"/>
        <end position="24"/>
    </location>
</feature>
<reference evidence="3" key="1">
    <citation type="journal article" date="2011" name="J. Bacteriol.">
        <title>Genome sequences of eight morphologically diverse alphaproteobacteria.</title>
        <authorList>
            <consortium name="US DOE Joint Genome Institute"/>
            <person name="Brown P.J."/>
            <person name="Kysela D.T."/>
            <person name="Buechlein A."/>
            <person name="Hemmerich C."/>
            <person name="Brun Y.V."/>
        </authorList>
    </citation>
    <scope>NUCLEOTIDE SEQUENCE [LARGE SCALE GENOMIC DNA]</scope>
    <source>
        <strain evidence="3">ATCC 51888 / DSM 1869 / NCIB 11706 / TK 0415</strain>
    </source>
</reference>
<dbReference type="Proteomes" id="UP000002033">
    <property type="component" value="Chromosome"/>
</dbReference>
<dbReference type="HOGENOM" id="CLU_126531_2_0_5"/>
<organism evidence="2 3">
    <name type="scientific">Hyphomicrobium denitrificans (strain ATCC 51888 / DSM 1869 / NCIMB 11706 / TK 0415)</name>
    <dbReference type="NCBI Taxonomy" id="582899"/>
    <lineage>
        <taxon>Bacteria</taxon>
        <taxon>Pseudomonadati</taxon>
        <taxon>Pseudomonadota</taxon>
        <taxon>Alphaproteobacteria</taxon>
        <taxon>Hyphomicrobiales</taxon>
        <taxon>Hyphomicrobiaceae</taxon>
        <taxon>Hyphomicrobium</taxon>
    </lineage>
</organism>
<dbReference type="EMBL" id="CP002083">
    <property type="protein sequence ID" value="ADJ24765.1"/>
    <property type="molecule type" value="Genomic_DNA"/>
</dbReference>
<keyword evidence="1" id="KW-0732">Signal</keyword>